<dbReference type="InterPro" id="IPR011993">
    <property type="entry name" value="PH-like_dom_sf"/>
</dbReference>
<feature type="compositionally biased region" description="Polar residues" evidence="1">
    <location>
        <begin position="1009"/>
        <end position="1026"/>
    </location>
</feature>
<feature type="region of interest" description="Disordered" evidence="1">
    <location>
        <begin position="626"/>
        <end position="645"/>
    </location>
</feature>
<dbReference type="PROSITE" id="PS50106">
    <property type="entry name" value="PDZ"/>
    <property type="match status" value="1"/>
</dbReference>
<evidence type="ECO:0000313" key="5">
    <source>
        <dbReference type="Proteomes" id="UP000183832"/>
    </source>
</evidence>
<name>A0A1J1HLN8_9DIPT</name>
<dbReference type="SUPFAM" id="SSF50156">
    <property type="entry name" value="PDZ domain-like"/>
    <property type="match status" value="1"/>
</dbReference>
<dbReference type="Proteomes" id="UP000183832">
    <property type="component" value="Unassembled WGS sequence"/>
</dbReference>
<feature type="compositionally biased region" description="Polar residues" evidence="1">
    <location>
        <begin position="1495"/>
        <end position="1524"/>
    </location>
</feature>
<dbReference type="Gene3D" id="1.20.900.10">
    <property type="entry name" value="Dbl homology (DH) domain"/>
    <property type="match status" value="1"/>
</dbReference>
<dbReference type="GO" id="GO:0005634">
    <property type="term" value="C:nucleus"/>
    <property type="evidence" value="ECO:0007669"/>
    <property type="project" value="TreeGrafter"/>
</dbReference>
<evidence type="ECO:0000313" key="4">
    <source>
        <dbReference type="EMBL" id="CRK88976.1"/>
    </source>
</evidence>
<dbReference type="SUPFAM" id="SSF48065">
    <property type="entry name" value="DBL homology domain (DH-domain)"/>
    <property type="match status" value="1"/>
</dbReference>
<feature type="region of interest" description="Disordered" evidence="1">
    <location>
        <begin position="1114"/>
        <end position="1140"/>
    </location>
</feature>
<gene>
    <name evidence="4" type="ORF">CLUMA_CG002609</name>
</gene>
<feature type="compositionally biased region" description="Basic and acidic residues" evidence="1">
    <location>
        <begin position="717"/>
        <end position="737"/>
    </location>
</feature>
<dbReference type="OrthoDB" id="410721at2759"/>
<dbReference type="InterPro" id="IPR001478">
    <property type="entry name" value="PDZ"/>
</dbReference>
<organism evidence="4 5">
    <name type="scientific">Clunio marinus</name>
    <dbReference type="NCBI Taxonomy" id="568069"/>
    <lineage>
        <taxon>Eukaryota</taxon>
        <taxon>Metazoa</taxon>
        <taxon>Ecdysozoa</taxon>
        <taxon>Arthropoda</taxon>
        <taxon>Hexapoda</taxon>
        <taxon>Insecta</taxon>
        <taxon>Pterygota</taxon>
        <taxon>Neoptera</taxon>
        <taxon>Endopterygota</taxon>
        <taxon>Diptera</taxon>
        <taxon>Nematocera</taxon>
        <taxon>Chironomoidea</taxon>
        <taxon>Chironomidae</taxon>
        <taxon>Clunio</taxon>
    </lineage>
</organism>
<sequence>MYGNSNSSTDEIVKANDCATGDKLKGINNKSNNDIAFSKKAQHQCDADENLFLRFLELDPPVTDTQSRQSSLGKGNGRTPFTITKKLIKSPEHGFGFSIVWTHPPRIEKVESGLSAEKCGILPGDFVIFIDKYNIVTMPELDILNLIRTQGNTLILEIFRRPTRQGSIKIIPPRLITTVATTNRQFSTDEESSIRPSHLWSSSAMSLEISKKKLRLPQVIARSKESIASQQNPDSLRKRYLIQLINREQHFISAMNFGIERFVTPLKDRKDLISINDHRTLFQNIDELLQLSEDILEQLLQNDHDPQIHFASRVYVSKAMAICAAYKKYCNGLKRADCVLVNKSRTCNSDFMAFISEPPIPRKRPDITTFIHRPLQHFRDILKLIQMITTNCPTDSDENKNFTNVINELQAAYREITVGGGLMEPLGEGRPLLSLQDLESRLVFTKCKPFTLSVTGRQWIFGGDLSRIDGRSVKQFWTLLFSDIIVFAKVSRDRVLFITDEPLPLSNVVDCCFNVRKKSTEFRLTIDPSGSVKSPTVNCTPDLTRTPLRNVKRRNIILRAPSTELKAVWQNLLTRQIFIVNNTLGSTLNSPLESPDIMISQLGDMNLMANSITSIKMCSIESINNQRNQQNQTRTNVNNNNNLSNEKKIETSPKITRRMERLIDEKCNLLSKSGISKEGTVHLAQWMKGQFNKQACASEPIESDEEESSQLNDWSEEDVKRRSQELHLLMEKKKDDDNVTSDDEQNSASKSTSTDSQITVRSSPINNNNSRSDSISICRQCHKFCKKKSKLMSPSNDSNNNKLKKSPSRQQAVDTSDSSNTIVKDSQESSLMEDSKELRMSQTMISINGAVITDSIIKTSQSSPSALQTHQKPTPKMGVRANIETKSHNHKKSSSSVNSMCNCECKPKDFEKTTLSPDEVKHEIVKILSDVDQIANKMSVTDSSSRSSDSPYSNYSSIRARTLQSKYSFLYNNNHMTAAAKRQPVNIIKETMIGAAEGKVKAGEKASETADQPTPVQLNESSSQGDNENEDDLSLMLVDLAQLNPITSVPTISVLPPTPDLNKQHNFNPTKDLEITKVNSISIKTESSFDSIDDEDEEPPYMTLKTSLRRFGTLSSLERMPSEDTDEKTVNSSDEENSDEEIKIVESTQTFRTWTSRAGSFLEESRAFIDKYLGRTDSCEYSSLKNGTKDSTVDFDEYETIEGETSGGTSGEEVWGTPTSGGENDEMHMFNNGENRSSPTKSSSSYTGDEDTEIMMDELLMAPIMTTSNIRGLLPRRRLEPLFEEDTDSCDSNNENSLLGNDKQGEGIEKNIERCPSLPTSIDSDHTTPSIDEEMMMNPEDLMSPTTIQAQLDHLSPVEDLDLDEVDVSVLSEDEETPKTTTPVGETFGHVADKCGASVLQSLIEKNASQNHIERAEAPQTNQTAAQPSTPTIRTPRSLEMRLAMNNDILGDEDLMSYAPGPDLTSILGRDLSTYHRMTGRDIIMNKIINRRETSPQPFRFSSQYDTNRSDPQSSSYQQNNSKMDTPILNRKLPRTWSSSGFVRKDEKALSDLERLARREKIYCMKLQNQNSDSDSSSKTIVPNKKNKLLRLLRRNSENVIGKQAKAKNILERKTSLCDNSCGSGDDSMSLATDRLSSFNKETDKTLDRRFWKQLTKRRRSNSLSSN</sequence>
<feature type="region of interest" description="Disordered" evidence="1">
    <location>
        <begin position="1285"/>
        <end position="1304"/>
    </location>
</feature>
<reference evidence="4 5" key="1">
    <citation type="submission" date="2015-04" db="EMBL/GenBank/DDBJ databases">
        <authorList>
            <person name="Syromyatnikov M.Y."/>
            <person name="Popov V.N."/>
        </authorList>
    </citation>
    <scope>NUCLEOTIDE SEQUENCE [LARGE SCALE GENOMIC DNA]</scope>
</reference>
<dbReference type="InterPro" id="IPR036034">
    <property type="entry name" value="PDZ_sf"/>
</dbReference>
<dbReference type="SMART" id="SM00325">
    <property type="entry name" value="RhoGEF"/>
    <property type="match status" value="1"/>
</dbReference>
<keyword evidence="5" id="KW-1185">Reference proteome</keyword>
<dbReference type="Pfam" id="PF00621">
    <property type="entry name" value="RhoGEF"/>
    <property type="match status" value="1"/>
</dbReference>
<evidence type="ECO:0000259" key="2">
    <source>
        <dbReference type="PROSITE" id="PS50010"/>
    </source>
</evidence>
<dbReference type="EMBL" id="CVRI01000010">
    <property type="protein sequence ID" value="CRK88976.1"/>
    <property type="molecule type" value="Genomic_DNA"/>
</dbReference>
<feature type="region of interest" description="Disordered" evidence="1">
    <location>
        <begin position="999"/>
        <end position="1029"/>
    </location>
</feature>
<proteinExistence type="predicted"/>
<dbReference type="PANTHER" id="PTHR46848">
    <property type="entry name" value="REGULATOR OF G-PROTEIN SIGNALING 3"/>
    <property type="match status" value="1"/>
</dbReference>
<feature type="domain" description="DH" evidence="2">
    <location>
        <begin position="236"/>
        <end position="419"/>
    </location>
</feature>
<evidence type="ECO:0000259" key="3">
    <source>
        <dbReference type="PROSITE" id="PS50106"/>
    </source>
</evidence>
<dbReference type="Gene3D" id="2.30.29.30">
    <property type="entry name" value="Pleckstrin-homology domain (PH domain)/Phosphotyrosine-binding domain (PTB)"/>
    <property type="match status" value="1"/>
</dbReference>
<dbReference type="SUPFAM" id="SSF50729">
    <property type="entry name" value="PH domain-like"/>
    <property type="match status" value="1"/>
</dbReference>
<dbReference type="PANTHER" id="PTHR46848:SF1">
    <property type="entry name" value="REGULATOR OF G-PROTEIN SIGNALING 3"/>
    <property type="match status" value="1"/>
</dbReference>
<feature type="compositionally biased region" description="Polar residues" evidence="1">
    <location>
        <begin position="746"/>
        <end position="760"/>
    </location>
</feature>
<feature type="region of interest" description="Disordered" evidence="1">
    <location>
        <begin position="1202"/>
        <end position="1248"/>
    </location>
</feature>
<dbReference type="InterPro" id="IPR035899">
    <property type="entry name" value="DBL_dom_sf"/>
</dbReference>
<feature type="region of interest" description="Disordered" evidence="1">
    <location>
        <begin position="695"/>
        <end position="773"/>
    </location>
</feature>
<dbReference type="GO" id="GO:0005085">
    <property type="term" value="F:guanyl-nucleotide exchange factor activity"/>
    <property type="evidence" value="ECO:0007669"/>
    <property type="project" value="InterPro"/>
</dbReference>
<dbReference type="Gene3D" id="2.30.42.10">
    <property type="match status" value="1"/>
</dbReference>
<feature type="compositionally biased region" description="Basic and acidic residues" evidence="1">
    <location>
        <begin position="999"/>
        <end position="1008"/>
    </location>
</feature>
<protein>
    <submittedName>
        <fullName evidence="4">CLUMA_CG002609, isoform A</fullName>
    </submittedName>
</protein>
<dbReference type="InterPro" id="IPR000219">
    <property type="entry name" value="DH_dom"/>
</dbReference>
<evidence type="ECO:0000256" key="1">
    <source>
        <dbReference type="SAM" id="MobiDB-lite"/>
    </source>
</evidence>
<feature type="region of interest" description="Disordered" evidence="1">
    <location>
        <begin position="788"/>
        <end position="837"/>
    </location>
</feature>
<accession>A0A1J1HLN8</accession>
<dbReference type="PROSITE" id="PS50010">
    <property type="entry name" value="DH_2"/>
    <property type="match status" value="1"/>
</dbReference>
<dbReference type="STRING" id="568069.A0A1J1HLN8"/>
<feature type="domain" description="PDZ" evidence="3">
    <location>
        <begin position="84"/>
        <end position="162"/>
    </location>
</feature>
<feature type="compositionally biased region" description="Polar residues" evidence="1">
    <location>
        <begin position="809"/>
        <end position="832"/>
    </location>
</feature>
<feature type="compositionally biased region" description="Polar residues" evidence="1">
    <location>
        <begin position="1290"/>
        <end position="1299"/>
    </location>
</feature>
<feature type="compositionally biased region" description="Low complexity" evidence="1">
    <location>
        <begin position="626"/>
        <end position="642"/>
    </location>
</feature>
<feature type="compositionally biased region" description="Low complexity" evidence="1">
    <location>
        <begin position="761"/>
        <end position="773"/>
    </location>
</feature>
<dbReference type="GO" id="GO:0005886">
    <property type="term" value="C:plasma membrane"/>
    <property type="evidence" value="ECO:0007669"/>
    <property type="project" value="TreeGrafter"/>
</dbReference>
<feature type="region of interest" description="Disordered" evidence="1">
    <location>
        <begin position="1489"/>
        <end position="1525"/>
    </location>
</feature>
<dbReference type="SMART" id="SM00228">
    <property type="entry name" value="PDZ"/>
    <property type="match status" value="1"/>
</dbReference>